<sequence>MKAWNAVGSGTFADRALPAGHPDRLAVPIAGDDPRAKEVAATLMDDSGFDAVDAGSIADSWRQQPGSPAYCTELTAAELPAALESAQRERLPKRRDFAAAILNERMEDPAAGLDSDYAVRLSRMIYM</sequence>
<dbReference type="Proteomes" id="UP001521931">
    <property type="component" value="Unassembled WGS sequence"/>
</dbReference>
<evidence type="ECO:0000313" key="2">
    <source>
        <dbReference type="Proteomes" id="UP001521931"/>
    </source>
</evidence>
<gene>
    <name evidence="1" type="ORF">MHL29_13920</name>
</gene>
<protein>
    <recommendedName>
        <fullName evidence="3">NADP oxidoreductase</fullName>
    </recommendedName>
</protein>
<reference evidence="1 2" key="1">
    <citation type="submission" date="2022-02" db="EMBL/GenBank/DDBJ databases">
        <title>Uncovering new skin microbiome diversity through culturing and metagenomics.</title>
        <authorList>
            <person name="Conlan S."/>
            <person name="Deming C."/>
            <person name="Nisc Comparative Sequencing Program N."/>
            <person name="Segre J.A."/>
        </authorList>
    </citation>
    <scope>NUCLEOTIDE SEQUENCE [LARGE SCALE GENOMIC DNA]</scope>
    <source>
        <strain evidence="1 2">ACRQZ</strain>
    </source>
</reference>
<dbReference type="RefSeq" id="WP_239265433.1">
    <property type="nucleotide sequence ID" value="NZ_JAKRCV010000052.1"/>
</dbReference>
<keyword evidence="2" id="KW-1185">Reference proteome</keyword>
<dbReference type="Gene3D" id="3.40.50.720">
    <property type="entry name" value="NAD(P)-binding Rossmann-like Domain"/>
    <property type="match status" value="1"/>
</dbReference>
<accession>A0ABS9Q6J6</accession>
<dbReference type="SUPFAM" id="SSF51735">
    <property type="entry name" value="NAD(P)-binding Rossmann-fold domains"/>
    <property type="match status" value="1"/>
</dbReference>
<dbReference type="EMBL" id="JAKRCV010000052">
    <property type="protein sequence ID" value="MCG7322977.1"/>
    <property type="molecule type" value="Genomic_DNA"/>
</dbReference>
<organism evidence="1 2">
    <name type="scientific">Arsenicicoccus bolidensis</name>
    <dbReference type="NCBI Taxonomy" id="229480"/>
    <lineage>
        <taxon>Bacteria</taxon>
        <taxon>Bacillati</taxon>
        <taxon>Actinomycetota</taxon>
        <taxon>Actinomycetes</taxon>
        <taxon>Micrococcales</taxon>
        <taxon>Intrasporangiaceae</taxon>
        <taxon>Arsenicicoccus</taxon>
    </lineage>
</organism>
<evidence type="ECO:0000313" key="1">
    <source>
        <dbReference type="EMBL" id="MCG7322977.1"/>
    </source>
</evidence>
<dbReference type="InterPro" id="IPR036291">
    <property type="entry name" value="NAD(P)-bd_dom_sf"/>
</dbReference>
<comment type="caution">
    <text evidence="1">The sequence shown here is derived from an EMBL/GenBank/DDBJ whole genome shotgun (WGS) entry which is preliminary data.</text>
</comment>
<name>A0ABS9Q6J6_9MICO</name>
<evidence type="ECO:0008006" key="3">
    <source>
        <dbReference type="Google" id="ProtNLM"/>
    </source>
</evidence>
<proteinExistence type="predicted"/>